<proteinExistence type="inferred from homology"/>
<accession>A0A5N5QKD8</accession>
<dbReference type="SUPFAM" id="SSF52129">
    <property type="entry name" value="Caspase-like"/>
    <property type="match status" value="1"/>
</dbReference>
<dbReference type="Proteomes" id="UP000383932">
    <property type="component" value="Unassembled WGS sequence"/>
</dbReference>
<keyword evidence="6" id="KW-1185">Reference proteome</keyword>
<dbReference type="AlphaFoldDB" id="A0A5N5QKD8"/>
<dbReference type="Pfam" id="PF00656">
    <property type="entry name" value="Peptidase_C14"/>
    <property type="match status" value="1"/>
</dbReference>
<dbReference type="InterPro" id="IPR011600">
    <property type="entry name" value="Pept_C14_caspase"/>
</dbReference>
<dbReference type="GO" id="GO:0006915">
    <property type="term" value="P:apoptotic process"/>
    <property type="evidence" value="ECO:0007669"/>
    <property type="project" value="UniProtKB-KW"/>
</dbReference>
<feature type="domain" description="Peptidase C14 caspase" evidence="4">
    <location>
        <begin position="58"/>
        <end position="308"/>
    </location>
</feature>
<keyword evidence="3" id="KW-0645">Protease</keyword>
<keyword evidence="2" id="KW-0053">Apoptosis</keyword>
<dbReference type="PANTHER" id="PTHR48104:SF30">
    <property type="entry name" value="METACASPASE-1"/>
    <property type="match status" value="1"/>
</dbReference>
<sequence length="723" mass="79772">MSSILNALCMCCFKRPSKSHIKLEDPPEPTSESTPEALDCAAEAEPITVENKSESTLYALIIGIDGYPKLKPLKGAVYDADQVAEFLMGDLMVPPDHITNLRNETASREGILGAFQALRDDPRIKNGDPILIYYAGHGGSSKAPEVWKDKCGTNEIQVIFPYDYELEVAGSKVNCIPDKTIAAWLNELAQAKGDNLTVIFDSCHSASANRGEAHSPSLREPRCAGITFDIPWNIDEHIFPSATASSSNEDSRRTSPPLCTHQTSHIHFAACGSEELAWEEEGRGAFTAALLRTIRAHGVDKLTYQNLMVALPILPKQSPHCYGANKRRILFNSRVPSRHVAFVPVKVEEDNTLTLQSGASSGVTFKSVWQLHNIPTLESPSLGRFYAETPSVSTTVLAPEKPGENTLQLVIGARMFARQVQSGTGNELRVWFSPEAKNLIFPPPAADADAESDSIEEVGSSEHEVGYVVHDARDSADIAVELAPNPPTASPEVIFCLCNSQAKLYGVSTLRRRKPARREDVEPILFAAAKWNWHLHRTNENSEVKDIVGMEMMKIGEKTGKGIKDRKFLEEPYTDLSTSGVVDFTVKSNDLYGAKLTNTSNTPLYVRMFYFDTTDFAIFDMYGHTSSNARADADLPPRGQFMIGNDADGGEPLTFSLEQGEKINLGYMKVFWSTDPLQLDNLEQEDIFDQPPVKSYSRKVVKRSAREVKDWGTVVLTLVQRAA</sequence>
<dbReference type="Gene3D" id="3.40.50.1460">
    <property type="match status" value="1"/>
</dbReference>
<protein>
    <submittedName>
        <fullName evidence="5">Mycorrhiza-upregulated peptidase C14</fullName>
    </submittedName>
</protein>
<evidence type="ECO:0000256" key="1">
    <source>
        <dbReference type="ARBA" id="ARBA00009005"/>
    </source>
</evidence>
<keyword evidence="3" id="KW-0378">Hydrolase</keyword>
<dbReference type="EMBL" id="SSOP01000082">
    <property type="protein sequence ID" value="KAB5591941.1"/>
    <property type="molecule type" value="Genomic_DNA"/>
</dbReference>
<evidence type="ECO:0000256" key="2">
    <source>
        <dbReference type="ARBA" id="ARBA00022703"/>
    </source>
</evidence>
<dbReference type="InterPro" id="IPR050452">
    <property type="entry name" value="Metacaspase"/>
</dbReference>
<comment type="caution">
    <text evidence="5">The sequence shown here is derived from an EMBL/GenBank/DDBJ whole genome shotgun (WGS) entry which is preliminary data.</text>
</comment>
<reference evidence="5 6" key="1">
    <citation type="journal article" date="2019" name="Fungal Biol. Biotechnol.">
        <title>Draft genome sequence of fastidious pathogen Ceratobasidium theobromae, which causes vascular-streak dieback in Theobroma cacao.</title>
        <authorList>
            <person name="Ali S.S."/>
            <person name="Asman A."/>
            <person name="Shao J."/>
            <person name="Firmansyah A.P."/>
            <person name="Susilo A.W."/>
            <person name="Rosmana A."/>
            <person name="McMahon P."/>
            <person name="Junaid M."/>
            <person name="Guest D."/>
            <person name="Kheng T.Y."/>
            <person name="Meinhardt L.W."/>
            <person name="Bailey B.A."/>
        </authorList>
    </citation>
    <scope>NUCLEOTIDE SEQUENCE [LARGE SCALE GENOMIC DNA]</scope>
    <source>
        <strain evidence="5 6">CT2</strain>
    </source>
</reference>
<evidence type="ECO:0000313" key="5">
    <source>
        <dbReference type="EMBL" id="KAB5591941.1"/>
    </source>
</evidence>
<keyword evidence="3" id="KW-0788">Thiol protease</keyword>
<dbReference type="GO" id="GO:0006508">
    <property type="term" value="P:proteolysis"/>
    <property type="evidence" value="ECO:0007669"/>
    <property type="project" value="InterPro"/>
</dbReference>
<dbReference type="OrthoDB" id="3223806at2759"/>
<name>A0A5N5QKD8_9AGAM</name>
<dbReference type="GO" id="GO:0005737">
    <property type="term" value="C:cytoplasm"/>
    <property type="evidence" value="ECO:0007669"/>
    <property type="project" value="TreeGrafter"/>
</dbReference>
<dbReference type="InterPro" id="IPR029030">
    <property type="entry name" value="Caspase-like_dom_sf"/>
</dbReference>
<evidence type="ECO:0000256" key="3">
    <source>
        <dbReference type="ARBA" id="ARBA00022807"/>
    </source>
</evidence>
<organism evidence="5 6">
    <name type="scientific">Ceratobasidium theobromae</name>
    <dbReference type="NCBI Taxonomy" id="1582974"/>
    <lineage>
        <taxon>Eukaryota</taxon>
        <taxon>Fungi</taxon>
        <taxon>Dikarya</taxon>
        <taxon>Basidiomycota</taxon>
        <taxon>Agaricomycotina</taxon>
        <taxon>Agaricomycetes</taxon>
        <taxon>Cantharellales</taxon>
        <taxon>Ceratobasidiaceae</taxon>
        <taxon>Ceratobasidium</taxon>
    </lineage>
</organism>
<evidence type="ECO:0000259" key="4">
    <source>
        <dbReference type="Pfam" id="PF00656"/>
    </source>
</evidence>
<comment type="similarity">
    <text evidence="1">Belongs to the peptidase C14B family.</text>
</comment>
<dbReference type="PANTHER" id="PTHR48104">
    <property type="entry name" value="METACASPASE-4"/>
    <property type="match status" value="1"/>
</dbReference>
<dbReference type="GO" id="GO:0004197">
    <property type="term" value="F:cysteine-type endopeptidase activity"/>
    <property type="evidence" value="ECO:0007669"/>
    <property type="project" value="InterPro"/>
</dbReference>
<evidence type="ECO:0000313" key="6">
    <source>
        <dbReference type="Proteomes" id="UP000383932"/>
    </source>
</evidence>
<gene>
    <name evidence="5" type="ORF">CTheo_4619</name>
</gene>